<dbReference type="FunFam" id="3.40.50.10490:FF:000011">
    <property type="entry name" value="Arabinose 5-phosphate isomerase"/>
    <property type="match status" value="1"/>
</dbReference>
<feature type="site" description="Catalytically relevant" evidence="5">
    <location>
        <position position="101"/>
    </location>
</feature>
<dbReference type="PANTHER" id="PTHR42745">
    <property type="match status" value="1"/>
</dbReference>
<evidence type="ECO:0000256" key="6">
    <source>
        <dbReference type="PROSITE-ProRule" id="PRU00703"/>
    </source>
</evidence>
<dbReference type="SUPFAM" id="SSF53697">
    <property type="entry name" value="SIS domain"/>
    <property type="match status" value="1"/>
</dbReference>
<dbReference type="Pfam" id="PF00571">
    <property type="entry name" value="CBS"/>
    <property type="match status" value="2"/>
</dbReference>
<feature type="domain" description="CBS" evidence="7">
    <location>
        <begin position="267"/>
        <end position="319"/>
    </location>
</feature>
<keyword evidence="9" id="KW-0413">Isomerase</keyword>
<dbReference type="Gene3D" id="3.40.50.10490">
    <property type="entry name" value="Glucose-6-phosphate isomerase like protein, domain 1"/>
    <property type="match status" value="1"/>
</dbReference>
<dbReference type="Proteomes" id="UP001179121">
    <property type="component" value="Chromosome"/>
</dbReference>
<comment type="similarity">
    <text evidence="1 4">Belongs to the SIS family. GutQ/KpsF subfamily.</text>
</comment>
<name>A0AA86N0I1_9BACT</name>
<dbReference type="InterPro" id="IPR004800">
    <property type="entry name" value="KdsD/KpsF-type"/>
</dbReference>
<dbReference type="KEGG" id="nti:DNFV4_02928"/>
<dbReference type="GO" id="GO:0019146">
    <property type="term" value="F:arabinose-5-phosphate isomerase activity"/>
    <property type="evidence" value="ECO:0007669"/>
    <property type="project" value="UniProtKB-ARBA"/>
</dbReference>
<dbReference type="GO" id="GO:0005975">
    <property type="term" value="P:carbohydrate metabolic process"/>
    <property type="evidence" value="ECO:0007669"/>
    <property type="project" value="InterPro"/>
</dbReference>
<feature type="domain" description="CBS" evidence="7">
    <location>
        <begin position="200"/>
        <end position="258"/>
    </location>
</feature>
<evidence type="ECO:0000313" key="9">
    <source>
        <dbReference type="EMBL" id="CAI4032498.1"/>
    </source>
</evidence>
<dbReference type="InterPro" id="IPR046348">
    <property type="entry name" value="SIS_dom_sf"/>
</dbReference>
<dbReference type="SMART" id="SM00116">
    <property type="entry name" value="CBS"/>
    <property type="match status" value="2"/>
</dbReference>
<evidence type="ECO:0000259" key="8">
    <source>
        <dbReference type="PROSITE" id="PS51464"/>
    </source>
</evidence>
<dbReference type="CDD" id="cd04604">
    <property type="entry name" value="CBS_pair_SIS_assoc"/>
    <property type="match status" value="1"/>
</dbReference>
<evidence type="ECO:0000256" key="2">
    <source>
        <dbReference type="ARBA" id="ARBA00022737"/>
    </source>
</evidence>
<sequence>MSIQSGKRVLEIEARAITGLIGRLDRQFDRAVELLYGCAGKVVVSGMGKSGIIAQKIAATLASTGTPAFYLDPAAGLHGDLGMVSRHDVLVALSNSGETEEIVKLLPFMKRLNIPVVAITGKIHSTLAKHSDSVLDVSVAEEACPLGLAPTASTTAALAMGDALAIALLEQRGFKEEDFALVHPAGTLGRRLLLKVRDLMHQGEAIPLVRADASARDAIMEMTGKKLGMTTVVNARGRLVGVVTDGDLRRAFEKGLDLRRIKAGDLGSKRPKSIGPDALATSALEMMERFSITSLVVLDEGERLAGVVHLHDLLKNGLA</sequence>
<dbReference type="Gene3D" id="3.10.580.10">
    <property type="entry name" value="CBS-domain"/>
    <property type="match status" value="1"/>
</dbReference>
<evidence type="ECO:0000256" key="4">
    <source>
        <dbReference type="PIRNR" id="PIRNR004692"/>
    </source>
</evidence>
<dbReference type="GO" id="GO:0097367">
    <property type="term" value="F:carbohydrate derivative binding"/>
    <property type="evidence" value="ECO:0007669"/>
    <property type="project" value="InterPro"/>
</dbReference>
<keyword evidence="2" id="KW-0677">Repeat</keyword>
<feature type="site" description="Catalytically relevant" evidence="5">
    <location>
        <position position="183"/>
    </location>
</feature>
<dbReference type="NCBIfam" id="TIGR00393">
    <property type="entry name" value="kpsF"/>
    <property type="match status" value="1"/>
</dbReference>
<gene>
    <name evidence="9" type="ORF">DNFV4_02928</name>
</gene>
<dbReference type="InterPro" id="IPR001347">
    <property type="entry name" value="SIS_dom"/>
</dbReference>
<dbReference type="RefSeq" id="WP_289269220.1">
    <property type="nucleotide sequence ID" value="NZ_OX365700.1"/>
</dbReference>
<feature type="domain" description="SIS" evidence="8">
    <location>
        <begin position="31"/>
        <end position="174"/>
    </location>
</feature>
<keyword evidence="3 6" id="KW-0129">CBS domain</keyword>
<dbReference type="AlphaFoldDB" id="A0AA86N0I1"/>
<dbReference type="PANTHER" id="PTHR42745:SF1">
    <property type="entry name" value="ARABINOSE 5-PHOSPHATE ISOMERASE KDSD"/>
    <property type="match status" value="1"/>
</dbReference>
<protein>
    <submittedName>
        <fullName evidence="9">D-arabinose 5-phosphate isomerase KdsD</fullName>
    </submittedName>
</protein>
<accession>A0AA86N0I1</accession>
<feature type="site" description="Catalytically relevant" evidence="5">
    <location>
        <position position="142"/>
    </location>
</feature>
<organism evidence="9 10">
    <name type="scientific">Nitrospira tepida</name>
    <dbReference type="NCBI Taxonomy" id="2973512"/>
    <lineage>
        <taxon>Bacteria</taxon>
        <taxon>Pseudomonadati</taxon>
        <taxon>Nitrospirota</taxon>
        <taxon>Nitrospiria</taxon>
        <taxon>Nitrospirales</taxon>
        <taxon>Nitrospiraceae</taxon>
        <taxon>Nitrospira</taxon>
    </lineage>
</organism>
<dbReference type="GO" id="GO:1901135">
    <property type="term" value="P:carbohydrate derivative metabolic process"/>
    <property type="evidence" value="ECO:0007669"/>
    <property type="project" value="InterPro"/>
</dbReference>
<evidence type="ECO:0000259" key="7">
    <source>
        <dbReference type="PROSITE" id="PS51371"/>
    </source>
</evidence>
<feature type="site" description="Catalytically relevant" evidence="5">
    <location>
        <position position="49"/>
    </location>
</feature>
<evidence type="ECO:0000313" key="10">
    <source>
        <dbReference type="Proteomes" id="UP001179121"/>
    </source>
</evidence>
<proteinExistence type="inferred from homology"/>
<evidence type="ECO:0000256" key="5">
    <source>
        <dbReference type="PIRSR" id="PIRSR004692-3"/>
    </source>
</evidence>
<evidence type="ECO:0000256" key="3">
    <source>
        <dbReference type="ARBA" id="ARBA00023122"/>
    </source>
</evidence>
<dbReference type="CDD" id="cd05014">
    <property type="entry name" value="SIS_Kpsf"/>
    <property type="match status" value="1"/>
</dbReference>
<dbReference type="PROSITE" id="PS51371">
    <property type="entry name" value="CBS"/>
    <property type="match status" value="2"/>
</dbReference>
<dbReference type="EMBL" id="OX365700">
    <property type="protein sequence ID" value="CAI4032498.1"/>
    <property type="molecule type" value="Genomic_DNA"/>
</dbReference>
<dbReference type="InterPro" id="IPR046342">
    <property type="entry name" value="CBS_dom_sf"/>
</dbReference>
<dbReference type="InterPro" id="IPR035474">
    <property type="entry name" value="SIS_Kpsf"/>
</dbReference>
<dbReference type="PIRSF" id="PIRSF004692">
    <property type="entry name" value="KdsD_KpsF"/>
    <property type="match status" value="1"/>
</dbReference>
<dbReference type="InterPro" id="IPR000644">
    <property type="entry name" value="CBS_dom"/>
</dbReference>
<dbReference type="Pfam" id="PF01380">
    <property type="entry name" value="SIS"/>
    <property type="match status" value="1"/>
</dbReference>
<evidence type="ECO:0000256" key="1">
    <source>
        <dbReference type="ARBA" id="ARBA00008165"/>
    </source>
</evidence>
<keyword evidence="10" id="KW-1185">Reference proteome</keyword>
<reference evidence="9" key="1">
    <citation type="submission" date="2022-10" db="EMBL/GenBank/DDBJ databases">
        <authorList>
            <person name="Koch H."/>
        </authorList>
    </citation>
    <scope>NUCLEOTIDE SEQUENCE</scope>
    <source>
        <strain evidence="9">DNF</strain>
    </source>
</reference>
<dbReference type="InterPro" id="IPR050986">
    <property type="entry name" value="GutQ/KpsF_isomerases"/>
</dbReference>
<dbReference type="PROSITE" id="PS51464">
    <property type="entry name" value="SIS"/>
    <property type="match status" value="1"/>
</dbReference>